<dbReference type="Proteomes" id="UP000504618">
    <property type="component" value="Unplaced"/>
</dbReference>
<evidence type="ECO:0000313" key="1">
    <source>
        <dbReference type="Proteomes" id="UP000504618"/>
    </source>
</evidence>
<protein>
    <submittedName>
        <fullName evidence="2">Uncharacterized protein LOC112466347</fullName>
    </submittedName>
</protein>
<dbReference type="OrthoDB" id="415822at2759"/>
<accession>A0A6J1RBN3</accession>
<sequence>MEGGHSQKANVAVVAVVAAIKEVGLKMAPQKTQAVFFYEKSMGRPPKAHIMVEGTRVSVGASMKLLGLWLDGSWSFGEHFARLLPRAKGVANSLARLMPNLGGASGRARRLYAATVHAVTLYGAPVWAPVVEGLRCIKAKLRQVQRSIALRMFAYCTVSHAAATALTGLPPLELAAHQYAEIHRRIKELQDQSCPGHVERSGSRKGRS</sequence>
<gene>
    <name evidence="2" type="primary">LOC112466347</name>
</gene>
<dbReference type="RefSeq" id="XP_024890175.1">
    <property type="nucleotide sequence ID" value="XM_025034407.1"/>
</dbReference>
<evidence type="ECO:0000313" key="2">
    <source>
        <dbReference type="RefSeq" id="XP_024890175.1"/>
    </source>
</evidence>
<reference evidence="2" key="1">
    <citation type="submission" date="2025-08" db="UniProtKB">
        <authorList>
            <consortium name="RefSeq"/>
        </authorList>
    </citation>
    <scope>IDENTIFICATION</scope>
    <source>
        <tissue evidence="2">Whole body</tissue>
    </source>
</reference>
<proteinExistence type="predicted"/>
<name>A0A6J1RBN3_9HYME</name>
<dbReference type="AlphaFoldDB" id="A0A6J1RBN3"/>
<dbReference type="GeneID" id="112466347"/>
<organism evidence="1 2">
    <name type="scientific">Temnothorax curvispinosus</name>
    <dbReference type="NCBI Taxonomy" id="300111"/>
    <lineage>
        <taxon>Eukaryota</taxon>
        <taxon>Metazoa</taxon>
        <taxon>Ecdysozoa</taxon>
        <taxon>Arthropoda</taxon>
        <taxon>Hexapoda</taxon>
        <taxon>Insecta</taxon>
        <taxon>Pterygota</taxon>
        <taxon>Neoptera</taxon>
        <taxon>Endopterygota</taxon>
        <taxon>Hymenoptera</taxon>
        <taxon>Apocrita</taxon>
        <taxon>Aculeata</taxon>
        <taxon>Formicoidea</taxon>
        <taxon>Formicidae</taxon>
        <taxon>Myrmicinae</taxon>
        <taxon>Temnothorax</taxon>
    </lineage>
</organism>
<keyword evidence="1" id="KW-1185">Reference proteome</keyword>